<dbReference type="GO" id="GO:0019752">
    <property type="term" value="P:carboxylic acid metabolic process"/>
    <property type="evidence" value="ECO:0007669"/>
    <property type="project" value="UniProtKB-ARBA"/>
</dbReference>
<gene>
    <name evidence="4" type="ORF">P0Y55_14110</name>
</gene>
<keyword evidence="5" id="KW-1185">Reference proteome</keyword>
<dbReference type="Gene3D" id="3.90.850.10">
    <property type="entry name" value="Fumarylacetoacetase-like, C-terminal domain"/>
    <property type="match status" value="1"/>
</dbReference>
<sequence length="303" mass="32991">MKLISFVEKEQYKLGVVTEQGVLDVGASVKAIGADRVAQLGNVPLTVTELLEGGAASVAALQQLMETVTDPGVLVWRDESSLKYGPCVTHPNKIICIGLNYRKHAEETKAEVPTHPILFNKFNNALTGHLCDIPLPESVSRNVDYEAELAIVIGKQAKRVAKEQALDYVFGYCNGNDLSARDLQRRTSQWLLGKSIDSFCPLGPYLVTADEVGDPNALDIRCTVNGQVRQHSNTSDMVFPCDELVSYISQHMTLVPGDIILTGTPSGVVMGLPKEQRVFLQPGDIVTVEIEKLGALTNQMVSE</sequence>
<keyword evidence="2" id="KW-0479">Metal-binding</keyword>
<comment type="similarity">
    <text evidence="1">Belongs to the FAH family.</text>
</comment>
<feature type="domain" description="Fumarylacetoacetase-like C-terminal" evidence="3">
    <location>
        <begin position="93"/>
        <end position="300"/>
    </location>
</feature>
<dbReference type="PANTHER" id="PTHR42796">
    <property type="entry name" value="FUMARYLACETOACETATE HYDROLASE DOMAIN-CONTAINING PROTEIN 2A-RELATED"/>
    <property type="match status" value="1"/>
</dbReference>
<dbReference type="SUPFAM" id="SSF56529">
    <property type="entry name" value="FAH"/>
    <property type="match status" value="1"/>
</dbReference>
<protein>
    <submittedName>
        <fullName evidence="4">Fumarylacetoacetate hydrolase family protein</fullName>
    </submittedName>
</protein>
<dbReference type="FunFam" id="3.90.850.10:FF:000002">
    <property type="entry name" value="2-hydroxyhepta-2,4-diene-1,7-dioate isomerase"/>
    <property type="match status" value="1"/>
</dbReference>
<dbReference type="Pfam" id="PF01557">
    <property type="entry name" value="FAA_hydrolase"/>
    <property type="match status" value="1"/>
</dbReference>
<dbReference type="InterPro" id="IPR011234">
    <property type="entry name" value="Fumarylacetoacetase-like_C"/>
</dbReference>
<dbReference type="InterPro" id="IPR036663">
    <property type="entry name" value="Fumarylacetoacetase_C_sf"/>
</dbReference>
<organism evidence="4 5">
    <name type="scientific">Candidatus Cohnella colombiensis</name>
    <dbReference type="NCBI Taxonomy" id="3121368"/>
    <lineage>
        <taxon>Bacteria</taxon>
        <taxon>Bacillati</taxon>
        <taxon>Bacillota</taxon>
        <taxon>Bacilli</taxon>
        <taxon>Bacillales</taxon>
        <taxon>Paenibacillaceae</taxon>
        <taxon>Cohnella</taxon>
    </lineage>
</organism>
<evidence type="ECO:0000256" key="1">
    <source>
        <dbReference type="ARBA" id="ARBA00010211"/>
    </source>
</evidence>
<dbReference type="GO" id="GO:0046872">
    <property type="term" value="F:metal ion binding"/>
    <property type="evidence" value="ECO:0007669"/>
    <property type="project" value="UniProtKB-KW"/>
</dbReference>
<dbReference type="GO" id="GO:0016787">
    <property type="term" value="F:hydrolase activity"/>
    <property type="evidence" value="ECO:0007669"/>
    <property type="project" value="UniProtKB-KW"/>
</dbReference>
<dbReference type="Proteomes" id="UP001178662">
    <property type="component" value="Chromosome"/>
</dbReference>
<reference evidence="4" key="1">
    <citation type="submission" date="2023-03" db="EMBL/GenBank/DDBJ databases">
        <title>Andean soil-derived lignocellulolytic bacterial consortium as a source of novel taxa and putative plastic-active enzymes.</title>
        <authorList>
            <person name="Diaz-Garcia L."/>
            <person name="Chuvochina M."/>
            <person name="Feuerriegel G."/>
            <person name="Bunk B."/>
            <person name="Sproer C."/>
            <person name="Streit W.R."/>
            <person name="Rodriguez L.M."/>
            <person name="Overmann J."/>
            <person name="Jimenez D.J."/>
        </authorList>
    </citation>
    <scope>NUCLEOTIDE SEQUENCE</scope>
    <source>
        <strain evidence="4">MAG 2441</strain>
    </source>
</reference>
<keyword evidence="4" id="KW-0378">Hydrolase</keyword>
<dbReference type="PANTHER" id="PTHR42796:SF4">
    <property type="entry name" value="FUMARYLACETOACETATE HYDROLASE DOMAIN-CONTAINING PROTEIN 2A"/>
    <property type="match status" value="1"/>
</dbReference>
<proteinExistence type="inferred from homology"/>
<evidence type="ECO:0000256" key="2">
    <source>
        <dbReference type="ARBA" id="ARBA00022723"/>
    </source>
</evidence>
<dbReference type="GO" id="GO:0016853">
    <property type="term" value="F:isomerase activity"/>
    <property type="evidence" value="ECO:0007669"/>
    <property type="project" value="UniProtKB-ARBA"/>
</dbReference>
<evidence type="ECO:0000313" key="5">
    <source>
        <dbReference type="Proteomes" id="UP001178662"/>
    </source>
</evidence>
<evidence type="ECO:0000259" key="3">
    <source>
        <dbReference type="Pfam" id="PF01557"/>
    </source>
</evidence>
<evidence type="ECO:0000313" key="4">
    <source>
        <dbReference type="EMBL" id="WEK53702.1"/>
    </source>
</evidence>
<dbReference type="InterPro" id="IPR051121">
    <property type="entry name" value="FAH"/>
</dbReference>
<name>A0AA95EVV2_9BACL</name>
<dbReference type="EMBL" id="CP119317">
    <property type="protein sequence ID" value="WEK53702.1"/>
    <property type="molecule type" value="Genomic_DNA"/>
</dbReference>
<accession>A0AA95EVV2</accession>
<dbReference type="AlphaFoldDB" id="A0AA95EVV2"/>